<protein>
    <submittedName>
        <fullName evidence="4">PQQ-dependent sugar dehydrogenase</fullName>
        <ecNumber evidence="4">1.1.5.-</ecNumber>
    </submittedName>
</protein>
<evidence type="ECO:0000313" key="4">
    <source>
        <dbReference type="EMBL" id="MFD1610450.1"/>
    </source>
</evidence>
<name>A0ABW4HYM3_9SPHN</name>
<accession>A0ABW4HYM3</accession>
<dbReference type="InterPro" id="IPR011041">
    <property type="entry name" value="Quinoprot_gluc/sorb_DH_b-prop"/>
</dbReference>
<gene>
    <name evidence="4" type="ORF">ACFSCW_01390</name>
</gene>
<feature type="domain" description="Glucose/Sorbosone dehydrogenase" evidence="3">
    <location>
        <begin position="50"/>
        <end position="229"/>
    </location>
</feature>
<feature type="domain" description="Glucose/Sorbosone dehydrogenase" evidence="3">
    <location>
        <begin position="252"/>
        <end position="415"/>
    </location>
</feature>
<feature type="signal peptide" evidence="2">
    <location>
        <begin position="1"/>
        <end position="19"/>
    </location>
</feature>
<dbReference type="EC" id="1.1.5.-" evidence="4"/>
<dbReference type="Pfam" id="PF07995">
    <property type="entry name" value="GSDH"/>
    <property type="match status" value="2"/>
</dbReference>
<dbReference type="PANTHER" id="PTHR19328:SF75">
    <property type="entry name" value="ALDOSE SUGAR DEHYDROGENASE YLII"/>
    <property type="match status" value="1"/>
</dbReference>
<keyword evidence="4" id="KW-0560">Oxidoreductase</keyword>
<dbReference type="Gene3D" id="2.120.10.30">
    <property type="entry name" value="TolB, C-terminal domain"/>
    <property type="match status" value="1"/>
</dbReference>
<feature type="compositionally biased region" description="Polar residues" evidence="1">
    <location>
        <begin position="252"/>
        <end position="268"/>
    </location>
</feature>
<sequence length="421" mass="43883">MRSVALVLALIGTGCSAQTAPAGGAPAARSSRANMATTPLPFTKTDLGVFESPFAIAILPDGSALVTEKAGALKLRTTDGGIATVSGVPAVAKGGQGGLLDVALAPDFTRSRTIYLTYAEPRPDGSSLALARATLQLHQVQCVRAPCPPQASLSDVSVIWRAGSDGKGGQFGAVIAFAPDGKSLFLSSGERQRFTPAQDSSQALGKILHLTLDGKPAPGNPMAGRTGAATVQVFDPPKNSSLAASAPARTVQARQPNTTPAETWSTGHRNPYGLVFAGDGRLWEVEMGPKGGDELNLIQPGKNYGWPRVSNGDNYDGTPIPDHAPGDGFYPPKLWWNPSISPGGMIYYTGAMFPQYRGSLFIAALSGTALLRVSVKGDTAKAENAWDTGARIRDVAQAPDGAIWMLEDGSGAHLWRLTPAR</sequence>
<dbReference type="GO" id="GO:0016491">
    <property type="term" value="F:oxidoreductase activity"/>
    <property type="evidence" value="ECO:0007669"/>
    <property type="project" value="UniProtKB-KW"/>
</dbReference>
<evidence type="ECO:0000256" key="2">
    <source>
        <dbReference type="SAM" id="SignalP"/>
    </source>
</evidence>
<reference evidence="5" key="1">
    <citation type="journal article" date="2019" name="Int. J. Syst. Evol. Microbiol.">
        <title>The Global Catalogue of Microorganisms (GCM) 10K type strain sequencing project: providing services to taxonomists for standard genome sequencing and annotation.</title>
        <authorList>
            <consortium name="The Broad Institute Genomics Platform"/>
            <consortium name="The Broad Institute Genome Sequencing Center for Infectious Disease"/>
            <person name="Wu L."/>
            <person name="Ma J."/>
        </authorList>
    </citation>
    <scope>NUCLEOTIDE SEQUENCE [LARGE SCALE GENOMIC DNA]</scope>
    <source>
        <strain evidence="5">CGMCC 1.16275</strain>
    </source>
</reference>
<evidence type="ECO:0000256" key="1">
    <source>
        <dbReference type="SAM" id="MobiDB-lite"/>
    </source>
</evidence>
<keyword evidence="5" id="KW-1185">Reference proteome</keyword>
<evidence type="ECO:0000259" key="3">
    <source>
        <dbReference type="Pfam" id="PF07995"/>
    </source>
</evidence>
<dbReference type="InterPro" id="IPR012938">
    <property type="entry name" value="Glc/Sorbosone_DH"/>
</dbReference>
<dbReference type="EMBL" id="JBHUDY010000001">
    <property type="protein sequence ID" value="MFD1610450.1"/>
    <property type="molecule type" value="Genomic_DNA"/>
</dbReference>
<dbReference type="PROSITE" id="PS51257">
    <property type="entry name" value="PROKAR_LIPOPROTEIN"/>
    <property type="match status" value="1"/>
</dbReference>
<dbReference type="PANTHER" id="PTHR19328">
    <property type="entry name" value="HEDGEHOG-INTERACTING PROTEIN"/>
    <property type="match status" value="1"/>
</dbReference>
<dbReference type="RefSeq" id="WP_380886125.1">
    <property type="nucleotide sequence ID" value="NZ_JBHUDY010000001.1"/>
</dbReference>
<feature type="region of interest" description="Disordered" evidence="1">
    <location>
        <begin position="238"/>
        <end position="268"/>
    </location>
</feature>
<comment type="caution">
    <text evidence="4">The sequence shown here is derived from an EMBL/GenBank/DDBJ whole genome shotgun (WGS) entry which is preliminary data.</text>
</comment>
<keyword evidence="2" id="KW-0732">Signal</keyword>
<organism evidence="4 5">
    <name type="scientific">Sphingomonas tabacisoli</name>
    <dbReference type="NCBI Taxonomy" id="2249466"/>
    <lineage>
        <taxon>Bacteria</taxon>
        <taxon>Pseudomonadati</taxon>
        <taxon>Pseudomonadota</taxon>
        <taxon>Alphaproteobacteria</taxon>
        <taxon>Sphingomonadales</taxon>
        <taxon>Sphingomonadaceae</taxon>
        <taxon>Sphingomonas</taxon>
    </lineage>
</organism>
<dbReference type="Proteomes" id="UP001597115">
    <property type="component" value="Unassembled WGS sequence"/>
</dbReference>
<evidence type="ECO:0000313" key="5">
    <source>
        <dbReference type="Proteomes" id="UP001597115"/>
    </source>
</evidence>
<feature type="chain" id="PRO_5046243771" evidence="2">
    <location>
        <begin position="20"/>
        <end position="421"/>
    </location>
</feature>
<dbReference type="InterPro" id="IPR011042">
    <property type="entry name" value="6-blade_b-propeller_TolB-like"/>
</dbReference>
<proteinExistence type="predicted"/>
<dbReference type="SUPFAM" id="SSF50952">
    <property type="entry name" value="Soluble quinoprotein glucose dehydrogenase"/>
    <property type="match status" value="1"/>
</dbReference>